<accession>A0A3B3RBE1</accession>
<keyword evidence="2" id="KW-1185">Reference proteome</keyword>
<organism evidence="1 2">
    <name type="scientific">Paramormyrops kingsleyae</name>
    <dbReference type="NCBI Taxonomy" id="1676925"/>
    <lineage>
        <taxon>Eukaryota</taxon>
        <taxon>Metazoa</taxon>
        <taxon>Chordata</taxon>
        <taxon>Craniata</taxon>
        <taxon>Vertebrata</taxon>
        <taxon>Euteleostomi</taxon>
        <taxon>Actinopterygii</taxon>
        <taxon>Neopterygii</taxon>
        <taxon>Teleostei</taxon>
        <taxon>Osteoglossocephala</taxon>
        <taxon>Osteoglossomorpha</taxon>
        <taxon>Osteoglossiformes</taxon>
        <taxon>Mormyridae</taxon>
        <taxon>Paramormyrops</taxon>
    </lineage>
</organism>
<proteinExistence type="predicted"/>
<protein>
    <submittedName>
        <fullName evidence="1">Uncharacterized protein</fullName>
    </submittedName>
</protein>
<evidence type="ECO:0000313" key="1">
    <source>
        <dbReference type="Ensembl" id="ENSPKIP00000015634.1"/>
    </source>
</evidence>
<reference evidence="1" key="1">
    <citation type="submission" date="2025-08" db="UniProtKB">
        <authorList>
            <consortium name="Ensembl"/>
        </authorList>
    </citation>
    <scope>IDENTIFICATION</scope>
</reference>
<reference evidence="1" key="2">
    <citation type="submission" date="2025-09" db="UniProtKB">
        <authorList>
            <consortium name="Ensembl"/>
        </authorList>
    </citation>
    <scope>IDENTIFICATION</scope>
</reference>
<sequence>CTSPGLHADNLKPPPSSQLHLQQLLVHVVLHQVGTKSALTPSQVISSDPEGRFAGIQPGRGCRLVNVLLQLRLPEVDVLQPVAEVPRPVRLAAQRDRLRLHLRFFGLMPHLLRLVAIICRLEKQRVVVLGPLLRGVLGAPIPRSRKAGGRVKFIYDFTLLRLRS</sequence>
<dbReference type="Ensembl" id="ENSPKIT00000040104.1">
    <property type="protein sequence ID" value="ENSPKIP00000015634.1"/>
    <property type="gene ID" value="ENSPKIG00000002285.1"/>
</dbReference>
<dbReference type="AlphaFoldDB" id="A0A3B3RBE1"/>
<dbReference type="GeneTree" id="ENSGT00550000076453"/>
<evidence type="ECO:0000313" key="2">
    <source>
        <dbReference type="Proteomes" id="UP000261540"/>
    </source>
</evidence>
<name>A0A3B3RBE1_9TELE</name>
<dbReference type="Proteomes" id="UP000261540">
    <property type="component" value="Unplaced"/>
</dbReference>